<accession>A0ACB6RIP6</accession>
<reference evidence="1" key="1">
    <citation type="journal article" date="2020" name="Stud. Mycol.">
        <title>101 Dothideomycetes genomes: a test case for predicting lifestyles and emergence of pathogens.</title>
        <authorList>
            <person name="Haridas S."/>
            <person name="Albert R."/>
            <person name="Binder M."/>
            <person name="Bloem J."/>
            <person name="Labutti K."/>
            <person name="Salamov A."/>
            <person name="Andreopoulos B."/>
            <person name="Baker S."/>
            <person name="Barry K."/>
            <person name="Bills G."/>
            <person name="Bluhm B."/>
            <person name="Cannon C."/>
            <person name="Castanera R."/>
            <person name="Culley D."/>
            <person name="Daum C."/>
            <person name="Ezra D."/>
            <person name="Gonzalez J."/>
            <person name="Henrissat B."/>
            <person name="Kuo A."/>
            <person name="Liang C."/>
            <person name="Lipzen A."/>
            <person name="Lutzoni F."/>
            <person name="Magnuson J."/>
            <person name="Mondo S."/>
            <person name="Nolan M."/>
            <person name="Ohm R."/>
            <person name="Pangilinan J."/>
            <person name="Park H.-J."/>
            <person name="Ramirez L."/>
            <person name="Alfaro M."/>
            <person name="Sun H."/>
            <person name="Tritt A."/>
            <person name="Yoshinaga Y."/>
            <person name="Zwiers L.-H."/>
            <person name="Turgeon B."/>
            <person name="Goodwin S."/>
            <person name="Spatafora J."/>
            <person name="Crous P."/>
            <person name="Grigoriev I."/>
        </authorList>
    </citation>
    <scope>NUCLEOTIDE SEQUENCE</scope>
    <source>
        <strain evidence="1">CBS 525.71</strain>
    </source>
</reference>
<evidence type="ECO:0000313" key="1">
    <source>
        <dbReference type="EMBL" id="KAF2621761.1"/>
    </source>
</evidence>
<name>A0ACB6RIP6_9PLEO</name>
<organism evidence="1 2">
    <name type="scientific">Macroventuria anomochaeta</name>
    <dbReference type="NCBI Taxonomy" id="301207"/>
    <lineage>
        <taxon>Eukaryota</taxon>
        <taxon>Fungi</taxon>
        <taxon>Dikarya</taxon>
        <taxon>Ascomycota</taxon>
        <taxon>Pezizomycotina</taxon>
        <taxon>Dothideomycetes</taxon>
        <taxon>Pleosporomycetidae</taxon>
        <taxon>Pleosporales</taxon>
        <taxon>Pleosporineae</taxon>
        <taxon>Didymellaceae</taxon>
        <taxon>Macroventuria</taxon>
    </lineage>
</organism>
<evidence type="ECO:0000313" key="2">
    <source>
        <dbReference type="Proteomes" id="UP000799754"/>
    </source>
</evidence>
<dbReference type="EMBL" id="MU006751">
    <property type="protein sequence ID" value="KAF2621761.1"/>
    <property type="molecule type" value="Genomic_DNA"/>
</dbReference>
<proteinExistence type="predicted"/>
<keyword evidence="2" id="KW-1185">Reference proteome</keyword>
<sequence>MPLHLAMCTLSSIVNFWPNSHKFCVSPLIANELYGQGLYILNSLHLKYGPVVRIAPGEVCFTSYDALKKIYGSQGSGFDETEFYDLLTVFGLRKHARRRRLLSDRYANSNIVNPSSLNGIRINATSFIERSGTSANASVDVYIMC</sequence>
<protein>
    <submittedName>
        <fullName evidence="1">Uncharacterized protein</fullName>
    </submittedName>
</protein>
<gene>
    <name evidence="1" type="ORF">BU25DRAFT_426193</name>
</gene>
<comment type="caution">
    <text evidence="1">The sequence shown here is derived from an EMBL/GenBank/DDBJ whole genome shotgun (WGS) entry which is preliminary data.</text>
</comment>
<dbReference type="Proteomes" id="UP000799754">
    <property type="component" value="Unassembled WGS sequence"/>
</dbReference>